<accession>A0A167Q8I7</accession>
<dbReference type="AlphaFoldDB" id="A0A167Q8I7"/>
<gene>
    <name evidence="2" type="ORF">CALVIDRAFT_384913</name>
</gene>
<proteinExistence type="predicted"/>
<evidence type="ECO:0000313" key="2">
    <source>
        <dbReference type="EMBL" id="KZO99523.1"/>
    </source>
</evidence>
<name>A0A167Q8I7_CALVF</name>
<protein>
    <submittedName>
        <fullName evidence="2">Uncharacterized protein</fullName>
    </submittedName>
</protein>
<reference evidence="2 3" key="1">
    <citation type="journal article" date="2016" name="Mol. Biol. Evol.">
        <title>Comparative Genomics of Early-Diverging Mushroom-Forming Fungi Provides Insights into the Origins of Lignocellulose Decay Capabilities.</title>
        <authorList>
            <person name="Nagy L.G."/>
            <person name="Riley R."/>
            <person name="Tritt A."/>
            <person name="Adam C."/>
            <person name="Daum C."/>
            <person name="Floudas D."/>
            <person name="Sun H."/>
            <person name="Yadav J.S."/>
            <person name="Pangilinan J."/>
            <person name="Larsson K.H."/>
            <person name="Matsuura K."/>
            <person name="Barry K."/>
            <person name="Labutti K."/>
            <person name="Kuo R."/>
            <person name="Ohm R.A."/>
            <person name="Bhattacharya S.S."/>
            <person name="Shirouzu T."/>
            <person name="Yoshinaga Y."/>
            <person name="Martin F.M."/>
            <person name="Grigoriev I.V."/>
            <person name="Hibbett D.S."/>
        </authorList>
    </citation>
    <scope>NUCLEOTIDE SEQUENCE [LARGE SCALE GENOMIC DNA]</scope>
    <source>
        <strain evidence="2 3">TUFC12733</strain>
    </source>
</reference>
<evidence type="ECO:0000256" key="1">
    <source>
        <dbReference type="SAM" id="MobiDB-lite"/>
    </source>
</evidence>
<dbReference type="EMBL" id="KV417272">
    <property type="protein sequence ID" value="KZO99523.1"/>
    <property type="molecule type" value="Genomic_DNA"/>
</dbReference>
<keyword evidence="3" id="KW-1185">Reference proteome</keyword>
<evidence type="ECO:0000313" key="3">
    <source>
        <dbReference type="Proteomes" id="UP000076738"/>
    </source>
</evidence>
<organism evidence="2 3">
    <name type="scientific">Calocera viscosa (strain TUFC12733)</name>
    <dbReference type="NCBI Taxonomy" id="1330018"/>
    <lineage>
        <taxon>Eukaryota</taxon>
        <taxon>Fungi</taxon>
        <taxon>Dikarya</taxon>
        <taxon>Basidiomycota</taxon>
        <taxon>Agaricomycotina</taxon>
        <taxon>Dacrymycetes</taxon>
        <taxon>Dacrymycetales</taxon>
        <taxon>Dacrymycetaceae</taxon>
        <taxon>Calocera</taxon>
    </lineage>
</organism>
<dbReference type="Proteomes" id="UP000076738">
    <property type="component" value="Unassembled WGS sequence"/>
</dbReference>
<sequence length="219" mass="24438">MSALCSTVRGEQVSSIFLLGTYIQSAIRFRLLHCPRRRVYRHGSFPSTSVYVRYVIQELCRQPTKASARRNAGVDRTCRSQPGPGMLGPIAHTDHDQPEECTAAAGLGRSHIPITTSLRNAGQRQAGVDRAYQSWPGPGMQRAGMRGSIGNADRRQPEECSVRNAARRNARDPSYMPIVTTRDDEREVEKDQSQLVSRRVERYERSRCGKEGGLGHADE</sequence>
<feature type="region of interest" description="Disordered" evidence="1">
    <location>
        <begin position="148"/>
        <end position="219"/>
    </location>
</feature>
<feature type="compositionally biased region" description="Basic and acidic residues" evidence="1">
    <location>
        <begin position="152"/>
        <end position="161"/>
    </location>
</feature>
<feature type="compositionally biased region" description="Basic and acidic residues" evidence="1">
    <location>
        <begin position="181"/>
        <end position="210"/>
    </location>
</feature>